<reference evidence="2" key="1">
    <citation type="submission" date="2021-01" db="EMBL/GenBank/DDBJ databases">
        <title>Metabolic potential, ecology and presence of endohyphal bacteria is reflected in genomic diversity of Mucoromycotina.</title>
        <authorList>
            <person name="Muszewska A."/>
            <person name="Okrasinska A."/>
            <person name="Steczkiewicz K."/>
            <person name="Drgas O."/>
            <person name="Orlowska M."/>
            <person name="Perlinska-Lenart U."/>
            <person name="Aleksandrzak-Piekarczyk T."/>
            <person name="Szatraj K."/>
            <person name="Zielenkiewicz U."/>
            <person name="Pilsyk S."/>
            <person name="Malc E."/>
            <person name="Mieczkowski P."/>
            <person name="Kruszewska J.S."/>
            <person name="Biernat P."/>
            <person name="Pawlowska J."/>
        </authorList>
    </citation>
    <scope>NUCLEOTIDE SEQUENCE</scope>
    <source>
        <strain evidence="2">WA0000018081</strain>
    </source>
</reference>
<dbReference type="EMBL" id="JAEPRE010000149">
    <property type="protein sequence ID" value="KAG2231478.1"/>
    <property type="molecule type" value="Genomic_DNA"/>
</dbReference>
<evidence type="ECO:0000313" key="3">
    <source>
        <dbReference type="Proteomes" id="UP000613177"/>
    </source>
</evidence>
<sequence length="72" mass="8433">VPYFTSLSFLLMHIILDYTYTAVLVSLPRWLIANIWAPPFNNFNPIRPNHGLDCHLYVLRQVKKIPCFGNCR</sequence>
<keyword evidence="3" id="KW-1185">Reference proteome</keyword>
<gene>
    <name evidence="2" type="ORF">INT48_008806</name>
</gene>
<keyword evidence="1" id="KW-0812">Transmembrane</keyword>
<evidence type="ECO:0000256" key="1">
    <source>
        <dbReference type="SAM" id="Phobius"/>
    </source>
</evidence>
<organism evidence="2 3">
    <name type="scientific">Thamnidium elegans</name>
    <dbReference type="NCBI Taxonomy" id="101142"/>
    <lineage>
        <taxon>Eukaryota</taxon>
        <taxon>Fungi</taxon>
        <taxon>Fungi incertae sedis</taxon>
        <taxon>Mucoromycota</taxon>
        <taxon>Mucoromycotina</taxon>
        <taxon>Mucoromycetes</taxon>
        <taxon>Mucorales</taxon>
        <taxon>Mucorineae</taxon>
        <taxon>Mucoraceae</taxon>
        <taxon>Thamnidium</taxon>
    </lineage>
</organism>
<feature type="non-terminal residue" evidence="2">
    <location>
        <position position="1"/>
    </location>
</feature>
<accession>A0A8H7SNY4</accession>
<dbReference type="AlphaFoldDB" id="A0A8H7SNY4"/>
<keyword evidence="1" id="KW-1133">Transmembrane helix</keyword>
<protein>
    <submittedName>
        <fullName evidence="2">Uncharacterized protein</fullName>
    </submittedName>
</protein>
<feature type="transmembrane region" description="Helical" evidence="1">
    <location>
        <begin position="6"/>
        <end position="27"/>
    </location>
</feature>
<comment type="caution">
    <text evidence="2">The sequence shown here is derived from an EMBL/GenBank/DDBJ whole genome shotgun (WGS) entry which is preliminary data.</text>
</comment>
<keyword evidence="1" id="KW-0472">Membrane</keyword>
<dbReference type="Proteomes" id="UP000613177">
    <property type="component" value="Unassembled WGS sequence"/>
</dbReference>
<proteinExistence type="predicted"/>
<name>A0A8H7SNY4_9FUNG</name>
<evidence type="ECO:0000313" key="2">
    <source>
        <dbReference type="EMBL" id="KAG2231478.1"/>
    </source>
</evidence>